<dbReference type="Pfam" id="PF00006">
    <property type="entry name" value="ATP-synt_ab"/>
    <property type="match status" value="1"/>
</dbReference>
<dbReference type="SUPFAM" id="SSF52540">
    <property type="entry name" value="P-loop containing nucleoside triphosphate hydrolases"/>
    <property type="match status" value="1"/>
</dbReference>
<keyword evidence="8 15" id="KW-1278">Translocase</keyword>
<dbReference type="GO" id="GO:0005524">
    <property type="term" value="F:ATP binding"/>
    <property type="evidence" value="ECO:0007669"/>
    <property type="project" value="UniProtKB-UniRule"/>
</dbReference>
<feature type="compositionally biased region" description="Acidic residues" evidence="16">
    <location>
        <begin position="515"/>
        <end position="539"/>
    </location>
</feature>
<keyword evidence="7 15" id="KW-0067">ATP-binding</keyword>
<feature type="compositionally biased region" description="Polar residues" evidence="16">
    <location>
        <begin position="1"/>
        <end position="14"/>
    </location>
</feature>
<dbReference type="InterPro" id="IPR004100">
    <property type="entry name" value="ATPase_F1/V1/A1_a/bsu_N"/>
</dbReference>
<dbReference type="InterPro" id="IPR055190">
    <property type="entry name" value="ATP-synt_VA_C"/>
</dbReference>
<comment type="catalytic activity">
    <reaction evidence="13">
        <text>4 Na(+)(in) + ATP + H2O = 4 Na(+)(out) + ADP + phosphate + H(+)</text>
        <dbReference type="Rhea" id="RHEA:58156"/>
        <dbReference type="ChEBI" id="CHEBI:15377"/>
        <dbReference type="ChEBI" id="CHEBI:15378"/>
        <dbReference type="ChEBI" id="CHEBI:29101"/>
        <dbReference type="ChEBI" id="CHEBI:30616"/>
        <dbReference type="ChEBI" id="CHEBI:43474"/>
        <dbReference type="ChEBI" id="CHEBI:456216"/>
        <dbReference type="EC" id="7.2.2.1"/>
    </reaction>
</comment>
<dbReference type="GO" id="GO:0045259">
    <property type="term" value="C:proton-transporting ATP synthase complex"/>
    <property type="evidence" value="ECO:0007669"/>
    <property type="project" value="UniProtKB-KW"/>
</dbReference>
<comment type="similarity">
    <text evidence="2 15">Belongs to the ATPase alpha/beta chains family.</text>
</comment>
<dbReference type="FunFam" id="2.40.10.170:FF:000005">
    <property type="entry name" value="ATP synthase subunit beta"/>
    <property type="match status" value="1"/>
</dbReference>
<dbReference type="Gene3D" id="1.10.1140.10">
    <property type="entry name" value="Bovine Mitochondrial F1-atpase, Atp Synthase Beta Chain, Chain D, domain 3"/>
    <property type="match status" value="1"/>
</dbReference>
<dbReference type="InterPro" id="IPR020003">
    <property type="entry name" value="ATPase_a/bsu_AS"/>
</dbReference>
<keyword evidence="12 15" id="KW-0066">ATP synthesis</keyword>
<dbReference type="InterPro" id="IPR003593">
    <property type="entry name" value="AAA+_ATPase"/>
</dbReference>
<dbReference type="CDD" id="cd18110">
    <property type="entry name" value="ATP-synt_F1_beta_C"/>
    <property type="match status" value="1"/>
</dbReference>
<dbReference type="SUPFAM" id="SSF50615">
    <property type="entry name" value="N-terminal domain of alpha and beta subunits of F1 ATP synthase"/>
    <property type="match status" value="1"/>
</dbReference>
<dbReference type="InterPro" id="IPR050053">
    <property type="entry name" value="ATPase_alpha/beta_chains"/>
</dbReference>
<evidence type="ECO:0000256" key="5">
    <source>
        <dbReference type="ARBA" id="ARBA00022741"/>
    </source>
</evidence>
<dbReference type="InterPro" id="IPR024034">
    <property type="entry name" value="ATPase_F1/V1_b/a_C"/>
</dbReference>
<organism evidence="18 19">
    <name type="scientific">Rubrobacter tropicus</name>
    <dbReference type="NCBI Taxonomy" id="2653851"/>
    <lineage>
        <taxon>Bacteria</taxon>
        <taxon>Bacillati</taxon>
        <taxon>Actinomycetota</taxon>
        <taxon>Rubrobacteria</taxon>
        <taxon>Rubrobacterales</taxon>
        <taxon>Rubrobacteraceae</taxon>
        <taxon>Rubrobacter</taxon>
    </lineage>
</organism>
<dbReference type="PANTHER" id="PTHR15184">
    <property type="entry name" value="ATP SYNTHASE"/>
    <property type="match status" value="1"/>
</dbReference>
<keyword evidence="10 15" id="KW-0472">Membrane</keyword>
<evidence type="ECO:0000256" key="4">
    <source>
        <dbReference type="ARBA" id="ARBA00022475"/>
    </source>
</evidence>
<feature type="binding site" evidence="15">
    <location>
        <begin position="202"/>
        <end position="209"/>
    </location>
    <ligand>
        <name>ATP</name>
        <dbReference type="ChEBI" id="CHEBI:30616"/>
    </ligand>
</feature>
<dbReference type="Proteomes" id="UP000501452">
    <property type="component" value="Chromosome"/>
</dbReference>
<evidence type="ECO:0000256" key="6">
    <source>
        <dbReference type="ARBA" id="ARBA00022781"/>
    </source>
</evidence>
<dbReference type="InterPro" id="IPR036121">
    <property type="entry name" value="ATPase_F1/V1/A1_a/bsu_N_sf"/>
</dbReference>
<dbReference type="HAMAP" id="MF_01347">
    <property type="entry name" value="ATP_synth_beta_bact"/>
    <property type="match status" value="1"/>
</dbReference>
<dbReference type="SMART" id="SM00382">
    <property type="entry name" value="AAA"/>
    <property type="match status" value="1"/>
</dbReference>
<keyword evidence="6 15" id="KW-0375">Hydrogen ion transport</keyword>
<proteinExistence type="inferred from homology"/>
<dbReference type="Pfam" id="PF02874">
    <property type="entry name" value="ATP-synt_ab_N"/>
    <property type="match status" value="1"/>
</dbReference>
<dbReference type="Gene3D" id="2.40.10.170">
    <property type="match status" value="1"/>
</dbReference>
<evidence type="ECO:0000256" key="16">
    <source>
        <dbReference type="SAM" id="MobiDB-lite"/>
    </source>
</evidence>
<evidence type="ECO:0000256" key="3">
    <source>
        <dbReference type="ARBA" id="ARBA00022448"/>
    </source>
</evidence>
<keyword evidence="11 15" id="KW-0139">CF(1)</keyword>
<evidence type="ECO:0000256" key="15">
    <source>
        <dbReference type="HAMAP-Rule" id="MF_01347"/>
    </source>
</evidence>
<keyword evidence="3 15" id="KW-0813">Transport</keyword>
<evidence type="ECO:0000313" key="18">
    <source>
        <dbReference type="EMBL" id="QIN83206.1"/>
    </source>
</evidence>
<dbReference type="KEGG" id="rub:GBA63_11560"/>
<evidence type="ECO:0000256" key="7">
    <source>
        <dbReference type="ARBA" id="ARBA00022840"/>
    </source>
</evidence>
<evidence type="ECO:0000313" key="19">
    <source>
        <dbReference type="Proteomes" id="UP000501452"/>
    </source>
</evidence>
<keyword evidence="19" id="KW-1185">Reference proteome</keyword>
<evidence type="ECO:0000256" key="1">
    <source>
        <dbReference type="ARBA" id="ARBA00004370"/>
    </source>
</evidence>
<dbReference type="GO" id="GO:0046962">
    <property type="term" value="F:sodium-transporting ATPase activity, rotational mechanism"/>
    <property type="evidence" value="ECO:0007669"/>
    <property type="project" value="UniProtKB-EC"/>
</dbReference>
<dbReference type="GO" id="GO:0005886">
    <property type="term" value="C:plasma membrane"/>
    <property type="evidence" value="ECO:0007669"/>
    <property type="project" value="UniProtKB-SubCell"/>
</dbReference>
<name>A0A6G8Q9Q9_9ACTN</name>
<dbReference type="InterPro" id="IPR005722">
    <property type="entry name" value="ATP_synth_F1_bsu"/>
</dbReference>
<comment type="catalytic activity">
    <reaction evidence="15">
        <text>ATP + H2O + 4 H(+)(in) = ADP + phosphate + 5 H(+)(out)</text>
        <dbReference type="Rhea" id="RHEA:57720"/>
        <dbReference type="ChEBI" id="CHEBI:15377"/>
        <dbReference type="ChEBI" id="CHEBI:15378"/>
        <dbReference type="ChEBI" id="CHEBI:30616"/>
        <dbReference type="ChEBI" id="CHEBI:43474"/>
        <dbReference type="ChEBI" id="CHEBI:456216"/>
        <dbReference type="EC" id="7.1.2.2"/>
    </reaction>
</comment>
<dbReference type="FunFam" id="3.40.50.300:FF:001630">
    <property type="entry name" value="ATP synthase subunit beta"/>
    <property type="match status" value="1"/>
</dbReference>
<dbReference type="EC" id="7.1.2.2" evidence="15"/>
<evidence type="ECO:0000256" key="11">
    <source>
        <dbReference type="ARBA" id="ARBA00023196"/>
    </source>
</evidence>
<dbReference type="NCBIfam" id="TIGR01039">
    <property type="entry name" value="atpD"/>
    <property type="match status" value="1"/>
</dbReference>
<sequence>MSESGQEFNRTTFGNREGAVEAGETGNGAPDGRPAERQERNGGGEAGAGVGTVVEVKGPVVDVRFPAETIPEIYNALTVPLDVNGEETKLTLEVQQLLGDDMVRTVAMSSTDGLKRGLDVTDTGQPIAIPVGKNVLGRVIDVLGEPVDEQGPIEEPDAQWPIHRPSPRFEDLATQTEQFVTGIKVIDLLCPVRRGGKAGLFGGAGVGKTVVIQELINNIALQYEGTSVFAGVGERTREGNDLYGEFQEAGILPNVGLVFGQMNEPPGARFRVALTGVTLAEYFREELGQDVLFFVDNIFRFVQSGNEVSALMGRMPSEVGYQPTLGTEMGALQERITSTKQGSITSFQAVYVPADDFTDPAPFTVFAHLDSTVELSRSLAAQGIYPAVDPLTSSSTILDPSIVGDEHYQVAQQVQNILQRYKELQDIIAILGIDELSEEDKVIVGRARRLQRFLSQPFFVAEQFTGQEGKFVELDETVRSFKEVVEGRHDELPEQAFYLVGGIDEAVEKAKTLSDEDSEEGEEESENGQGEADESGEES</sequence>
<evidence type="ECO:0000256" key="9">
    <source>
        <dbReference type="ARBA" id="ARBA00023065"/>
    </source>
</evidence>
<dbReference type="AlphaFoldDB" id="A0A6G8Q9Q9"/>
<comment type="function">
    <text evidence="14">Produces ATP from ADP in the presence of a sodium ion gradient across the membrane. The beta chain is the catalytic subunit.</text>
</comment>
<evidence type="ECO:0000256" key="12">
    <source>
        <dbReference type="ARBA" id="ARBA00023310"/>
    </source>
</evidence>
<dbReference type="GO" id="GO:0046933">
    <property type="term" value="F:proton-transporting ATP synthase activity, rotational mechanism"/>
    <property type="evidence" value="ECO:0007669"/>
    <property type="project" value="UniProtKB-UniRule"/>
</dbReference>
<dbReference type="FunFam" id="1.10.1140.10:FF:000001">
    <property type="entry name" value="ATP synthase subunit beta"/>
    <property type="match status" value="1"/>
</dbReference>
<dbReference type="SUPFAM" id="SSF47917">
    <property type="entry name" value="C-terminal domain of alpha and beta subunits of F1 ATP synthase"/>
    <property type="match status" value="1"/>
</dbReference>
<reference evidence="18 19" key="1">
    <citation type="submission" date="2019-10" db="EMBL/GenBank/DDBJ databases">
        <title>Rubrobacter sp nov SCSIO 52090 isolated from a deep-sea sediment in the South China Sea.</title>
        <authorList>
            <person name="Chen R.W."/>
        </authorList>
    </citation>
    <scope>NUCLEOTIDE SEQUENCE [LARGE SCALE GENOMIC DNA]</scope>
    <source>
        <strain evidence="18 19">SCSIO 52909</strain>
    </source>
</reference>
<keyword evidence="5 15" id="KW-0547">Nucleotide-binding</keyword>
<evidence type="ECO:0000256" key="10">
    <source>
        <dbReference type="ARBA" id="ARBA00023136"/>
    </source>
</evidence>
<dbReference type="PANTHER" id="PTHR15184:SF71">
    <property type="entry name" value="ATP SYNTHASE SUBUNIT BETA, MITOCHONDRIAL"/>
    <property type="match status" value="1"/>
</dbReference>
<keyword evidence="9 15" id="KW-0406">Ion transport</keyword>
<dbReference type="PROSITE" id="PS00152">
    <property type="entry name" value="ATPASE_ALPHA_BETA"/>
    <property type="match status" value="1"/>
</dbReference>
<gene>
    <name evidence="15 18" type="primary">atpD</name>
    <name evidence="18" type="ORF">GBA63_11560</name>
</gene>
<comment type="function">
    <text evidence="15">Produces ATP from ADP in the presence of a proton gradient across the membrane. The catalytic sites are hosted primarily by the beta subunits.</text>
</comment>
<dbReference type="RefSeq" id="WP_166176271.1">
    <property type="nucleotide sequence ID" value="NZ_CP045119.1"/>
</dbReference>
<dbReference type="InterPro" id="IPR000194">
    <property type="entry name" value="ATPase_F1/V1/A1_a/bsu_nucl-bd"/>
</dbReference>
<comment type="subcellular location">
    <subcellularLocation>
        <location evidence="15">Cell membrane</location>
        <topology evidence="15">Peripheral membrane protein</topology>
    </subcellularLocation>
    <subcellularLocation>
        <location evidence="1">Membrane</location>
    </subcellularLocation>
</comment>
<evidence type="ECO:0000259" key="17">
    <source>
        <dbReference type="SMART" id="SM00382"/>
    </source>
</evidence>
<feature type="compositionally biased region" description="Basic and acidic residues" evidence="16">
    <location>
        <begin position="33"/>
        <end position="42"/>
    </location>
</feature>
<feature type="domain" description="AAA+ ATPase" evidence="17">
    <location>
        <begin position="194"/>
        <end position="379"/>
    </location>
</feature>
<evidence type="ECO:0000256" key="8">
    <source>
        <dbReference type="ARBA" id="ARBA00022967"/>
    </source>
</evidence>
<accession>A0A6G8Q9Q9</accession>
<evidence type="ECO:0000256" key="2">
    <source>
        <dbReference type="ARBA" id="ARBA00008936"/>
    </source>
</evidence>
<evidence type="ECO:0000256" key="13">
    <source>
        <dbReference type="ARBA" id="ARBA00052325"/>
    </source>
</evidence>
<protein>
    <recommendedName>
        <fullName evidence="15">ATP synthase subunit beta</fullName>
        <ecNumber evidence="15">7.1.2.2</ecNumber>
    </recommendedName>
    <alternativeName>
        <fullName evidence="15">ATP synthase F1 sector subunit beta</fullName>
    </alternativeName>
    <alternativeName>
        <fullName evidence="15">F-ATPase subunit beta</fullName>
    </alternativeName>
</protein>
<keyword evidence="4 15" id="KW-1003">Cell membrane</keyword>
<feature type="region of interest" description="Disordered" evidence="16">
    <location>
        <begin position="509"/>
        <end position="539"/>
    </location>
</feature>
<dbReference type="CDD" id="cd18115">
    <property type="entry name" value="ATP-synt_F1_beta_N"/>
    <property type="match status" value="1"/>
</dbReference>
<dbReference type="CDD" id="cd01133">
    <property type="entry name" value="F1-ATPase_beta_CD"/>
    <property type="match status" value="1"/>
</dbReference>
<dbReference type="InterPro" id="IPR027417">
    <property type="entry name" value="P-loop_NTPase"/>
</dbReference>
<feature type="region of interest" description="Disordered" evidence="16">
    <location>
        <begin position="1"/>
        <end position="50"/>
    </location>
</feature>
<evidence type="ECO:0000256" key="14">
    <source>
        <dbReference type="ARBA" id="ARBA00059242"/>
    </source>
</evidence>
<dbReference type="Gene3D" id="3.40.50.300">
    <property type="entry name" value="P-loop containing nucleotide triphosphate hydrolases"/>
    <property type="match status" value="1"/>
</dbReference>
<dbReference type="EMBL" id="CP045119">
    <property type="protein sequence ID" value="QIN83206.1"/>
    <property type="molecule type" value="Genomic_DNA"/>
</dbReference>
<dbReference type="Pfam" id="PF22919">
    <property type="entry name" value="ATP-synt_VA_C"/>
    <property type="match status" value="1"/>
</dbReference>